<sequence length="570" mass="59156">MPGCSGSGSWRQFCTGPRCRLGRAPVVELVETRWSSLCLGGRACRDPVVELVETRWSSLSRPGGRARRDPVVELVKIPSTRARPPGLDRRVSTAGAPAGLRSFAPACSSELNCGVTPRQRRVLIVAVLSSFVAFLDASIINVALPAIAREFGGDLALQQWVVDGYLLSLGALILVAGSLSDTYGRVRVLRVGLIWFGITSLACAVAPLGTLLVVARILQGMAAALLVPSSLALITSTFSGPAQGKAIGAWTGWTGIAGIAGPVLGGILVDTIGWRFIFAINVLPIVVTLIVLARIDERARTGPAARIDLVGAGLAVVGLGAPVFALIEQGRLGWGSPVVFAPLIVGVLALAAFLWWEARAPQPMMPLGLFRVRNFWVGNIATVGIYSALSLGFFIFSVYLQQVGGFSATAAGIAGVPATLMLLLFATLFGTLAGRYGPRRFMAIGPIIAGAGFLLLLAAVPPINVWLQVVPAIVLIGLGLAITVAPLTSAVLGSIRAEQAGIGSAINNAVARVAGLIAVALAGTIIGARLDVAGFQRVMVVVAVLMFAGGIVSWLGIRTPAVAALERDSP</sequence>
<feature type="transmembrane region" description="Helical" evidence="5">
    <location>
        <begin position="191"/>
        <end position="215"/>
    </location>
</feature>
<feature type="transmembrane region" description="Helical" evidence="5">
    <location>
        <begin position="339"/>
        <end position="356"/>
    </location>
</feature>
<keyword evidence="2 5" id="KW-0812">Transmembrane</keyword>
<dbReference type="Pfam" id="PF07690">
    <property type="entry name" value="MFS_1"/>
    <property type="match status" value="1"/>
</dbReference>
<name>A0A4R9B474_9MICO</name>
<comment type="subcellular location">
    <subcellularLocation>
        <location evidence="1">Cell membrane</location>
        <topology evidence="1">Multi-pass membrane protein</topology>
    </subcellularLocation>
</comment>
<organism evidence="7 8">
    <name type="scientific">Cryobacterium fucosi</name>
    <dbReference type="NCBI Taxonomy" id="1259157"/>
    <lineage>
        <taxon>Bacteria</taxon>
        <taxon>Bacillati</taxon>
        <taxon>Actinomycetota</taxon>
        <taxon>Actinomycetes</taxon>
        <taxon>Micrococcales</taxon>
        <taxon>Microbacteriaceae</taxon>
        <taxon>Cryobacterium</taxon>
    </lineage>
</organism>
<evidence type="ECO:0000256" key="4">
    <source>
        <dbReference type="ARBA" id="ARBA00023136"/>
    </source>
</evidence>
<evidence type="ECO:0000256" key="3">
    <source>
        <dbReference type="ARBA" id="ARBA00022989"/>
    </source>
</evidence>
<feature type="transmembrane region" description="Helical" evidence="5">
    <location>
        <begin position="406"/>
        <end position="429"/>
    </location>
</feature>
<dbReference type="GO" id="GO:0005886">
    <property type="term" value="C:plasma membrane"/>
    <property type="evidence" value="ECO:0007669"/>
    <property type="project" value="UniProtKB-SubCell"/>
</dbReference>
<feature type="transmembrane region" description="Helical" evidence="5">
    <location>
        <begin position="509"/>
        <end position="528"/>
    </location>
</feature>
<dbReference type="SUPFAM" id="SSF103473">
    <property type="entry name" value="MFS general substrate transporter"/>
    <property type="match status" value="1"/>
</dbReference>
<keyword evidence="8" id="KW-1185">Reference proteome</keyword>
<proteinExistence type="predicted"/>
<dbReference type="InterPro" id="IPR036259">
    <property type="entry name" value="MFS_trans_sf"/>
</dbReference>
<feature type="transmembrane region" description="Helical" evidence="5">
    <location>
        <begin position="534"/>
        <end position="557"/>
    </location>
</feature>
<dbReference type="InterPro" id="IPR020846">
    <property type="entry name" value="MFS_dom"/>
</dbReference>
<dbReference type="CDD" id="cd17321">
    <property type="entry name" value="MFS_MMR_MDR_like"/>
    <property type="match status" value="1"/>
</dbReference>
<feature type="transmembrane region" description="Helical" evidence="5">
    <location>
        <begin position="274"/>
        <end position="295"/>
    </location>
</feature>
<dbReference type="EMBL" id="SOHH01000085">
    <property type="protein sequence ID" value="TFD75042.1"/>
    <property type="molecule type" value="Genomic_DNA"/>
</dbReference>
<reference evidence="7 8" key="1">
    <citation type="submission" date="2019-03" db="EMBL/GenBank/DDBJ databases">
        <title>Genomics of glacier-inhabiting Cryobacterium strains.</title>
        <authorList>
            <person name="Liu Q."/>
            <person name="Xin Y.-H."/>
        </authorList>
    </citation>
    <scope>NUCLEOTIDE SEQUENCE [LARGE SCALE GENOMIC DNA]</scope>
    <source>
        <strain evidence="7 8">Hh4</strain>
    </source>
</reference>
<accession>A0A4R9B474</accession>
<dbReference type="AlphaFoldDB" id="A0A4R9B474"/>
<dbReference type="OrthoDB" id="7375466at2"/>
<feature type="domain" description="Major facilitator superfamily (MFS) profile" evidence="6">
    <location>
        <begin position="122"/>
        <end position="561"/>
    </location>
</feature>
<keyword evidence="3 5" id="KW-1133">Transmembrane helix</keyword>
<protein>
    <submittedName>
        <fullName evidence="7">MFS transporter</fullName>
    </submittedName>
</protein>
<dbReference type="InterPro" id="IPR011701">
    <property type="entry name" value="MFS"/>
</dbReference>
<evidence type="ECO:0000256" key="5">
    <source>
        <dbReference type="SAM" id="Phobius"/>
    </source>
</evidence>
<feature type="transmembrane region" description="Helical" evidence="5">
    <location>
        <begin position="160"/>
        <end position="179"/>
    </location>
</feature>
<keyword evidence="4 5" id="KW-0472">Membrane</keyword>
<feature type="transmembrane region" description="Helical" evidence="5">
    <location>
        <begin position="441"/>
        <end position="460"/>
    </location>
</feature>
<evidence type="ECO:0000256" key="2">
    <source>
        <dbReference type="ARBA" id="ARBA00022692"/>
    </source>
</evidence>
<evidence type="ECO:0000256" key="1">
    <source>
        <dbReference type="ARBA" id="ARBA00004651"/>
    </source>
</evidence>
<dbReference type="PROSITE" id="PS50850">
    <property type="entry name" value="MFS"/>
    <property type="match status" value="1"/>
</dbReference>
<comment type="caution">
    <text evidence="7">The sequence shown here is derived from an EMBL/GenBank/DDBJ whole genome shotgun (WGS) entry which is preliminary data.</text>
</comment>
<evidence type="ECO:0000259" key="6">
    <source>
        <dbReference type="PROSITE" id="PS50850"/>
    </source>
</evidence>
<feature type="transmembrane region" description="Helical" evidence="5">
    <location>
        <begin position="122"/>
        <end position="148"/>
    </location>
</feature>
<dbReference type="Gene3D" id="1.20.1720.10">
    <property type="entry name" value="Multidrug resistance protein D"/>
    <property type="match status" value="1"/>
</dbReference>
<feature type="transmembrane region" description="Helical" evidence="5">
    <location>
        <begin position="376"/>
        <end position="400"/>
    </location>
</feature>
<dbReference type="Proteomes" id="UP000298313">
    <property type="component" value="Unassembled WGS sequence"/>
</dbReference>
<dbReference type="GO" id="GO:0022857">
    <property type="term" value="F:transmembrane transporter activity"/>
    <property type="evidence" value="ECO:0007669"/>
    <property type="project" value="InterPro"/>
</dbReference>
<evidence type="ECO:0000313" key="7">
    <source>
        <dbReference type="EMBL" id="TFD75042.1"/>
    </source>
</evidence>
<dbReference type="PANTHER" id="PTHR42718:SF42">
    <property type="entry name" value="EXPORT PROTEIN"/>
    <property type="match status" value="1"/>
</dbReference>
<dbReference type="PRINTS" id="PR01036">
    <property type="entry name" value="TCRTETB"/>
</dbReference>
<evidence type="ECO:0000313" key="8">
    <source>
        <dbReference type="Proteomes" id="UP000298313"/>
    </source>
</evidence>
<feature type="transmembrane region" description="Helical" evidence="5">
    <location>
        <begin position="307"/>
        <end position="327"/>
    </location>
</feature>
<gene>
    <name evidence="7" type="ORF">E3T48_12140</name>
</gene>
<dbReference type="PANTHER" id="PTHR42718">
    <property type="entry name" value="MAJOR FACILITATOR SUPERFAMILY MULTIDRUG TRANSPORTER MFSC"/>
    <property type="match status" value="1"/>
</dbReference>
<dbReference type="Gene3D" id="1.20.1250.20">
    <property type="entry name" value="MFS general substrate transporter like domains"/>
    <property type="match status" value="1"/>
</dbReference>
<feature type="transmembrane region" description="Helical" evidence="5">
    <location>
        <begin position="221"/>
        <end position="240"/>
    </location>
</feature>
<feature type="transmembrane region" description="Helical" evidence="5">
    <location>
        <begin position="247"/>
        <end position="268"/>
    </location>
</feature>
<feature type="transmembrane region" description="Helical" evidence="5">
    <location>
        <begin position="466"/>
        <end position="488"/>
    </location>
</feature>